<sequence>MFSSAKLKKIIGVFALLAQADAHQNQLPATLRRGLPLNVFNDAGLSLTGKPRRKVLP</sequence>
<name>A0A5U3G4R7_SALET</name>
<dbReference type="EMBL" id="AAGLQK010000052">
    <property type="protein sequence ID" value="EBP4060802.1"/>
    <property type="molecule type" value="Genomic_DNA"/>
</dbReference>
<proteinExistence type="predicted"/>
<organism evidence="1">
    <name type="scientific">Salmonella enterica I</name>
    <dbReference type="NCBI Taxonomy" id="59201"/>
    <lineage>
        <taxon>Bacteria</taxon>
        <taxon>Pseudomonadati</taxon>
        <taxon>Pseudomonadota</taxon>
        <taxon>Gammaproteobacteria</taxon>
        <taxon>Enterobacterales</taxon>
        <taxon>Enterobacteriaceae</taxon>
        <taxon>Salmonella</taxon>
    </lineage>
</organism>
<dbReference type="AlphaFoldDB" id="A0A5U3G4R7"/>
<protein>
    <submittedName>
        <fullName evidence="1">Replication protein RepA</fullName>
    </submittedName>
</protein>
<accession>A0A5U3G4R7</accession>
<gene>
    <name evidence="1" type="ORF">Z599_24330</name>
</gene>
<comment type="caution">
    <text evidence="1">The sequence shown here is derived from an EMBL/GenBank/DDBJ whole genome shotgun (WGS) entry which is preliminary data.</text>
</comment>
<evidence type="ECO:0000313" key="1">
    <source>
        <dbReference type="EMBL" id="EBP4060802.1"/>
    </source>
</evidence>
<reference evidence="1" key="1">
    <citation type="submission" date="2018-07" db="EMBL/GenBank/DDBJ databases">
        <authorList>
            <consortium name="GenomeTrakr network: Whole genome sequencing for foodborne pathogen traceback"/>
        </authorList>
    </citation>
    <scope>NUCLEOTIDE SEQUENCE</scope>
    <source>
        <strain evidence="1">MDH-2013-00175</strain>
    </source>
</reference>